<feature type="transmembrane region" description="Helical" evidence="6">
    <location>
        <begin position="171"/>
        <end position="192"/>
    </location>
</feature>
<dbReference type="PANTHER" id="PTHR43243:SF4">
    <property type="entry name" value="CATIONIC AMINO ACID TRANSPORTER 4"/>
    <property type="match status" value="1"/>
</dbReference>
<dbReference type="EMBL" id="LSSN01001081">
    <property type="protein sequence ID" value="OMJ21130.1"/>
    <property type="molecule type" value="Genomic_DNA"/>
</dbReference>
<feature type="transmembrane region" description="Helical" evidence="6">
    <location>
        <begin position="321"/>
        <end position="344"/>
    </location>
</feature>
<evidence type="ECO:0000313" key="7">
    <source>
        <dbReference type="EMBL" id="OMJ21130.1"/>
    </source>
</evidence>
<reference evidence="7 8" key="1">
    <citation type="submission" date="2017-01" db="EMBL/GenBank/DDBJ databases">
        <authorList>
            <person name="Mah S.A."/>
            <person name="Swanson W.J."/>
            <person name="Moy G.W."/>
            <person name="Vacquier V.D."/>
        </authorList>
    </citation>
    <scope>NUCLEOTIDE SEQUENCE [LARGE SCALE GENOMIC DNA]</scope>
    <source>
        <strain evidence="7 8">GSMNP</strain>
    </source>
</reference>
<dbReference type="OrthoDB" id="5982228at2759"/>
<gene>
    <name evidence="7" type="ORF">AYI70_g3659</name>
</gene>
<dbReference type="PANTHER" id="PTHR43243">
    <property type="entry name" value="INNER MEMBRANE TRANSPORTER YGJI-RELATED"/>
    <property type="match status" value="1"/>
</dbReference>
<dbReference type="Gene3D" id="1.20.1740.10">
    <property type="entry name" value="Amino acid/polyamine transporter I"/>
    <property type="match status" value="1"/>
</dbReference>
<name>A0A1R1Y2N5_9FUNG</name>
<evidence type="ECO:0000256" key="4">
    <source>
        <dbReference type="ARBA" id="ARBA00022989"/>
    </source>
</evidence>
<evidence type="ECO:0000313" key="8">
    <source>
        <dbReference type="Proteomes" id="UP000187283"/>
    </source>
</evidence>
<feature type="transmembrane region" description="Helical" evidence="6">
    <location>
        <begin position="374"/>
        <end position="393"/>
    </location>
</feature>
<feature type="transmembrane region" description="Helical" evidence="6">
    <location>
        <begin position="433"/>
        <end position="452"/>
    </location>
</feature>
<accession>A0A1R1Y2N5</accession>
<sequence length="504" mass="54853">MNGISFMQQILQKKPIDTCIRESKASELKRTLGVVQLTFLGIGIIIGTGIFVLTGKAAAENAGPSIALSFIVGAIVSGFSALSYSEMTTIIPISGSAYSYSVSSLGEIFGWIVGWDLLLEYVVGCSTVASGWSAYTMSFFKEVFGITFPISTTKSPFSYKNDKFIVNKGSYINIPAIFITAIIVCILCIGIRESSAVNVVIVMIKLSVIILFIFGSLKFVDKSNLKPFIPKKEGNQFGVVGIIKGAQKVFFSYIGFDSISVAAQEAKNPQRDLPLSVVISLTLCTALYIGTSLVLCGIAPYKELNVDAPISFALSKYPNTKYLQVLVNLGAIAGLTSVILVSLLSQSRLFMVIANDGLFPRLFSRLHPKFKTPIYPTIICGSCIAVLSGVLPVELLGDMTSVGTLFAFLSVNICVIVLRFTDPHRHRDFKVPLGPFVFPVLGSIISIALIAVSGVSTIIRLFVWMAIGLVIYFVFAMRHSRIRSFIEENETYQGEEGYEKFTPH</sequence>
<proteinExistence type="predicted"/>
<keyword evidence="5 6" id="KW-0472">Membrane</keyword>
<dbReference type="InterPro" id="IPR002293">
    <property type="entry name" value="AA/rel_permease1"/>
</dbReference>
<feature type="transmembrane region" description="Helical" evidence="6">
    <location>
        <begin position="458"/>
        <end position="475"/>
    </location>
</feature>
<feature type="transmembrane region" description="Helical" evidence="6">
    <location>
        <begin position="399"/>
        <end position="421"/>
    </location>
</feature>
<feature type="transmembrane region" description="Helical" evidence="6">
    <location>
        <begin position="198"/>
        <end position="220"/>
    </location>
</feature>
<keyword evidence="8" id="KW-1185">Reference proteome</keyword>
<evidence type="ECO:0000256" key="5">
    <source>
        <dbReference type="ARBA" id="ARBA00023136"/>
    </source>
</evidence>
<evidence type="ECO:0000256" key="3">
    <source>
        <dbReference type="ARBA" id="ARBA00022692"/>
    </source>
</evidence>
<keyword evidence="2" id="KW-0813">Transport</keyword>
<feature type="transmembrane region" description="Helical" evidence="6">
    <location>
        <begin position="277"/>
        <end position="301"/>
    </location>
</feature>
<comment type="caution">
    <text evidence="7">The sequence shown here is derived from an EMBL/GenBank/DDBJ whole genome shotgun (WGS) entry which is preliminary data.</text>
</comment>
<dbReference type="AlphaFoldDB" id="A0A1R1Y2N5"/>
<dbReference type="Pfam" id="PF13520">
    <property type="entry name" value="AA_permease_2"/>
    <property type="match status" value="1"/>
</dbReference>
<dbReference type="STRING" id="133412.A0A1R1Y2N5"/>
<evidence type="ECO:0000256" key="1">
    <source>
        <dbReference type="ARBA" id="ARBA00004141"/>
    </source>
</evidence>
<protein>
    <submittedName>
        <fullName evidence="7">Putative amino acid permease YfnA</fullName>
    </submittedName>
</protein>
<feature type="transmembrane region" description="Helical" evidence="6">
    <location>
        <begin position="66"/>
        <end position="85"/>
    </location>
</feature>
<keyword evidence="4 6" id="KW-1133">Transmembrane helix</keyword>
<evidence type="ECO:0000256" key="6">
    <source>
        <dbReference type="SAM" id="Phobius"/>
    </source>
</evidence>
<organism evidence="7 8">
    <name type="scientific">Smittium culicis</name>
    <dbReference type="NCBI Taxonomy" id="133412"/>
    <lineage>
        <taxon>Eukaryota</taxon>
        <taxon>Fungi</taxon>
        <taxon>Fungi incertae sedis</taxon>
        <taxon>Zoopagomycota</taxon>
        <taxon>Kickxellomycotina</taxon>
        <taxon>Harpellomycetes</taxon>
        <taxon>Harpellales</taxon>
        <taxon>Legeriomycetaceae</taxon>
        <taxon>Smittium</taxon>
    </lineage>
</organism>
<feature type="transmembrane region" description="Helical" evidence="6">
    <location>
        <begin position="31"/>
        <end position="54"/>
    </location>
</feature>
<dbReference type="Proteomes" id="UP000187283">
    <property type="component" value="Unassembled WGS sequence"/>
</dbReference>
<dbReference type="PIRSF" id="PIRSF006060">
    <property type="entry name" value="AA_transporter"/>
    <property type="match status" value="1"/>
</dbReference>
<dbReference type="GO" id="GO:0016020">
    <property type="term" value="C:membrane"/>
    <property type="evidence" value="ECO:0007669"/>
    <property type="project" value="UniProtKB-SubCell"/>
</dbReference>
<comment type="subcellular location">
    <subcellularLocation>
        <location evidence="1">Membrane</location>
        <topology evidence="1">Multi-pass membrane protein</topology>
    </subcellularLocation>
</comment>
<dbReference type="GO" id="GO:0015171">
    <property type="term" value="F:amino acid transmembrane transporter activity"/>
    <property type="evidence" value="ECO:0007669"/>
    <property type="project" value="TreeGrafter"/>
</dbReference>
<evidence type="ECO:0000256" key="2">
    <source>
        <dbReference type="ARBA" id="ARBA00022448"/>
    </source>
</evidence>
<keyword evidence="3 6" id="KW-0812">Transmembrane</keyword>